<dbReference type="Proteomes" id="UP000224317">
    <property type="component" value="Unassembled WGS sequence"/>
</dbReference>
<organism evidence="2 3">
    <name type="scientific">Pseudobutyrivibrio ruminis</name>
    <dbReference type="NCBI Taxonomy" id="46206"/>
    <lineage>
        <taxon>Bacteria</taxon>
        <taxon>Bacillati</taxon>
        <taxon>Bacillota</taxon>
        <taxon>Clostridia</taxon>
        <taxon>Lachnospirales</taxon>
        <taxon>Lachnospiraceae</taxon>
        <taxon>Pseudobutyrivibrio</taxon>
    </lineage>
</organism>
<comment type="caution">
    <text evidence="2">The sequence shown here is derived from an EMBL/GenBank/DDBJ whole genome shotgun (WGS) entry which is preliminary data.</text>
</comment>
<accession>A0A2G3E949</accession>
<dbReference type="Pfam" id="PF13274">
    <property type="entry name" value="SocA_Panacea"/>
    <property type="match status" value="1"/>
</dbReference>
<protein>
    <recommendedName>
        <fullName evidence="1">Antitoxin SocA-like Panacea domain-containing protein</fullName>
    </recommendedName>
</protein>
<dbReference type="AlphaFoldDB" id="A0A2G3E949"/>
<reference evidence="2" key="1">
    <citation type="submission" date="2017-10" db="EMBL/GenBank/DDBJ databases">
        <title>Resolving the taxonomy of Roseburia spp., Eubacterium rectale and Agathobacter spp. through phylogenomic analysis.</title>
        <authorList>
            <person name="Sheridan P.O."/>
            <person name="Walker A.W."/>
            <person name="Duncan S.H."/>
            <person name="Scott K.P."/>
            <person name="Toole P.W.O."/>
            <person name="Luis P."/>
            <person name="Flint H.J."/>
        </authorList>
    </citation>
    <scope>NUCLEOTIDE SEQUENCE [LARGE SCALE GENOMIC DNA]</scope>
    <source>
        <strain evidence="2">JK10</strain>
    </source>
</reference>
<feature type="domain" description="Antitoxin SocA-like Panacea" evidence="1">
    <location>
        <begin position="27"/>
        <end position="117"/>
    </location>
</feature>
<name>A0A2G3E949_9FIRM</name>
<dbReference type="RefSeq" id="WP_099413524.1">
    <property type="nucleotide sequence ID" value="NZ_PDYH01000037.1"/>
</dbReference>
<evidence type="ECO:0000313" key="3">
    <source>
        <dbReference type="Proteomes" id="UP000224317"/>
    </source>
</evidence>
<dbReference type="EMBL" id="PDYH01000037">
    <property type="protein sequence ID" value="PHU39764.1"/>
    <property type="molecule type" value="Genomic_DNA"/>
</dbReference>
<keyword evidence="3" id="KW-1185">Reference proteome</keyword>
<evidence type="ECO:0000259" key="1">
    <source>
        <dbReference type="Pfam" id="PF13274"/>
    </source>
</evidence>
<gene>
    <name evidence="2" type="ORF">CSX00_09375</name>
</gene>
<sequence>MYNAIDLAKYIVTECYSKENPISNLQLQKILYFVQRDFLLRDDIAFLESIEAWQFGPVVPVVYYHFCGYGAMPITDKYSVNISEEDKTYIDKIVDEKSTMNPWDLVAETHKPNGAWEKVYDNGAGNHNVISIELIKEAG</sequence>
<evidence type="ECO:0000313" key="2">
    <source>
        <dbReference type="EMBL" id="PHU39764.1"/>
    </source>
</evidence>
<proteinExistence type="predicted"/>
<dbReference type="InterPro" id="IPR025272">
    <property type="entry name" value="SocA_Panacea"/>
</dbReference>